<proteinExistence type="predicted"/>
<dbReference type="OMA" id="NIHNIDF"/>
<dbReference type="Proteomes" id="UP000005666">
    <property type="component" value="Chromosome 7"/>
</dbReference>
<dbReference type="EMBL" id="HE612862">
    <property type="protein sequence ID" value="CCE64015.1"/>
    <property type="molecule type" value="Genomic_DNA"/>
</dbReference>
<dbReference type="HOGENOM" id="CLU_1385007_0_0_1"/>
<name>G8BVT7_TETPH</name>
<keyword evidence="2" id="KW-1185">Reference proteome</keyword>
<dbReference type="GeneID" id="11535782"/>
<organism evidence="1 2">
    <name type="scientific">Tetrapisispora phaffii (strain ATCC 24235 / CBS 4417 / NBRC 1672 / NRRL Y-8282 / UCD 70-5)</name>
    <name type="common">Yeast</name>
    <name type="synonym">Fabospora phaffii</name>
    <dbReference type="NCBI Taxonomy" id="1071381"/>
    <lineage>
        <taxon>Eukaryota</taxon>
        <taxon>Fungi</taxon>
        <taxon>Dikarya</taxon>
        <taxon>Ascomycota</taxon>
        <taxon>Saccharomycotina</taxon>
        <taxon>Saccharomycetes</taxon>
        <taxon>Saccharomycetales</taxon>
        <taxon>Saccharomycetaceae</taxon>
        <taxon>Tetrapisispora</taxon>
    </lineage>
</organism>
<dbReference type="KEGG" id="tpf:TPHA_0G01790"/>
<dbReference type="AlphaFoldDB" id="G8BVT7"/>
<reference evidence="1 2" key="1">
    <citation type="journal article" date="2011" name="Proc. Natl. Acad. Sci. U.S.A.">
        <title>Evolutionary erosion of yeast sex chromosomes by mating-type switching accidents.</title>
        <authorList>
            <person name="Gordon J.L."/>
            <person name="Armisen D."/>
            <person name="Proux-Wera E."/>
            <person name="Oheigeartaigh S.S."/>
            <person name="Byrne K.P."/>
            <person name="Wolfe K.H."/>
        </authorList>
    </citation>
    <scope>NUCLEOTIDE SEQUENCE [LARGE SCALE GENOMIC DNA]</scope>
    <source>
        <strain evidence="2">ATCC 24235 / CBS 4417 / NBRC 1672 / NRRL Y-8282 / UCD 70-5</strain>
    </source>
</reference>
<gene>
    <name evidence="1" type="primary">TPHA0G01790</name>
    <name evidence="1" type="ordered locus">TPHA_0G01790</name>
</gene>
<evidence type="ECO:0000313" key="2">
    <source>
        <dbReference type="Proteomes" id="UP000005666"/>
    </source>
</evidence>
<evidence type="ECO:0000313" key="1">
    <source>
        <dbReference type="EMBL" id="CCE64015.1"/>
    </source>
</evidence>
<dbReference type="RefSeq" id="XP_003686449.1">
    <property type="nucleotide sequence ID" value="XM_003686401.1"/>
</dbReference>
<accession>G8BVT7</accession>
<protein>
    <submittedName>
        <fullName evidence="1">Uncharacterized protein</fullName>
    </submittedName>
</protein>
<sequence length="197" mass="22731">MQKNKIIITDILKISNKFNQSFSDEIYNKLFIEQFPGYMSSMWSYKDIPCFNRILIIVQDGYCFDNMLQFLEMYLKEYNMKNNSDVKVSACVDLTKADKLTLGLNLSISIPKEPTLRFCDDTSPTLLKFSEHQPYHIYSEPLPTEKLRPNSDLSTAGNSKFSNLTVNTQQIENSKSDYVLHDSKDDSTSPTIILHEI</sequence>